<proteinExistence type="predicted"/>
<reference evidence="3" key="2">
    <citation type="journal article" date="2021" name="PeerJ">
        <title>Extensive microbial diversity within the chicken gut microbiome revealed by metagenomics and culture.</title>
        <authorList>
            <person name="Gilroy R."/>
            <person name="Ravi A."/>
            <person name="Getino M."/>
            <person name="Pursley I."/>
            <person name="Horton D.L."/>
            <person name="Alikhan N.F."/>
            <person name="Baker D."/>
            <person name="Gharbi K."/>
            <person name="Hall N."/>
            <person name="Watson M."/>
            <person name="Adriaenssens E.M."/>
            <person name="Foster-Nyarko E."/>
            <person name="Jarju S."/>
            <person name="Secka A."/>
            <person name="Antonio M."/>
            <person name="Oren A."/>
            <person name="Chaudhuri R.R."/>
            <person name="La Ragione R."/>
            <person name="Hildebrand F."/>
            <person name="Pallen M.J."/>
        </authorList>
    </citation>
    <scope>NUCLEOTIDE SEQUENCE</scope>
    <source>
        <strain evidence="3">ChiHjej13B12-12457</strain>
    </source>
</reference>
<evidence type="ECO:0000313" key="3">
    <source>
        <dbReference type="EMBL" id="HIR62539.1"/>
    </source>
</evidence>
<evidence type="ECO:0000313" key="4">
    <source>
        <dbReference type="Proteomes" id="UP000886744"/>
    </source>
</evidence>
<feature type="domain" description="Elp3/MiaA/NifB-like radical SAM core" evidence="2">
    <location>
        <begin position="1"/>
        <end position="283"/>
    </location>
</feature>
<accession>A0A9D1E155</accession>
<name>A0A9D1E155_9BACT</name>
<dbReference type="PANTHER" id="PTHR13932">
    <property type="entry name" value="COPROPORPHYRINIGEN III OXIDASE"/>
    <property type="match status" value="1"/>
</dbReference>
<dbReference type="InterPro" id="IPR058240">
    <property type="entry name" value="rSAM_sf"/>
</dbReference>
<feature type="region of interest" description="Disordered" evidence="1">
    <location>
        <begin position="203"/>
        <end position="222"/>
    </location>
</feature>
<protein>
    <submittedName>
        <fullName evidence="3">Coproporphyrinogen III oxidase family protein</fullName>
    </submittedName>
</protein>
<feature type="region of interest" description="Disordered" evidence="1">
    <location>
        <begin position="454"/>
        <end position="479"/>
    </location>
</feature>
<dbReference type="Proteomes" id="UP000886744">
    <property type="component" value="Unassembled WGS sequence"/>
</dbReference>
<organism evidence="3 4">
    <name type="scientific">Candidatus Coprenecus avistercoris</name>
    <dbReference type="NCBI Taxonomy" id="2840730"/>
    <lineage>
        <taxon>Bacteria</taxon>
        <taxon>Pseudomonadati</taxon>
        <taxon>Bacteroidota</taxon>
        <taxon>Bacteroidia</taxon>
        <taxon>Bacteroidales</taxon>
        <taxon>Rikenellaceae</taxon>
        <taxon>Rikenellaceae incertae sedis</taxon>
        <taxon>Candidatus Coprenecus</taxon>
    </lineage>
</organism>
<dbReference type="GO" id="GO:0005737">
    <property type="term" value="C:cytoplasm"/>
    <property type="evidence" value="ECO:0007669"/>
    <property type="project" value="TreeGrafter"/>
</dbReference>
<dbReference type="SFLD" id="SFLDS00029">
    <property type="entry name" value="Radical_SAM"/>
    <property type="match status" value="1"/>
</dbReference>
<dbReference type="Pfam" id="PF04055">
    <property type="entry name" value="Radical_SAM"/>
    <property type="match status" value="1"/>
</dbReference>
<dbReference type="SMART" id="SM00729">
    <property type="entry name" value="Elp3"/>
    <property type="match status" value="1"/>
</dbReference>
<dbReference type="AlphaFoldDB" id="A0A9D1E155"/>
<dbReference type="InterPro" id="IPR006638">
    <property type="entry name" value="Elp3/MiaA/NifB-like_rSAM"/>
</dbReference>
<dbReference type="GO" id="GO:0003824">
    <property type="term" value="F:catalytic activity"/>
    <property type="evidence" value="ECO:0007669"/>
    <property type="project" value="InterPro"/>
</dbReference>
<feature type="compositionally biased region" description="Polar residues" evidence="1">
    <location>
        <begin position="454"/>
        <end position="473"/>
    </location>
</feature>
<dbReference type="EMBL" id="DVHI01000041">
    <property type="protein sequence ID" value="HIR62539.1"/>
    <property type="molecule type" value="Genomic_DNA"/>
</dbReference>
<evidence type="ECO:0000259" key="2">
    <source>
        <dbReference type="SMART" id="SM00729"/>
    </source>
</evidence>
<comment type="caution">
    <text evidence="3">The sequence shown here is derived from an EMBL/GenBank/DDBJ whole genome shotgun (WGS) entry which is preliminary data.</text>
</comment>
<evidence type="ECO:0000256" key="1">
    <source>
        <dbReference type="SAM" id="MobiDB-lite"/>
    </source>
</evidence>
<dbReference type="SFLD" id="SFLDG01065">
    <property type="entry name" value="anaerobic_coproporphyrinogen-I"/>
    <property type="match status" value="1"/>
</dbReference>
<reference evidence="3" key="1">
    <citation type="submission" date="2020-10" db="EMBL/GenBank/DDBJ databases">
        <authorList>
            <person name="Gilroy R."/>
        </authorList>
    </citation>
    <scope>NUCLEOTIDE SEQUENCE</scope>
    <source>
        <strain evidence="3">ChiHjej13B12-12457</strain>
    </source>
</reference>
<dbReference type="InterPro" id="IPR034505">
    <property type="entry name" value="Coproporphyrinogen-III_oxidase"/>
</dbReference>
<dbReference type="InterPro" id="IPR007197">
    <property type="entry name" value="rSAM"/>
</dbReference>
<dbReference type="PANTHER" id="PTHR13932:SF5">
    <property type="entry name" value="RADICAL S-ADENOSYL METHIONINE DOMAIN-CONTAINING PROTEIN 1, MITOCHONDRIAL"/>
    <property type="match status" value="1"/>
</dbReference>
<dbReference type="GO" id="GO:0051539">
    <property type="term" value="F:4 iron, 4 sulfur cluster binding"/>
    <property type="evidence" value="ECO:0007669"/>
    <property type="project" value="TreeGrafter"/>
</dbReference>
<dbReference type="CDD" id="cd01335">
    <property type="entry name" value="Radical_SAM"/>
    <property type="match status" value="1"/>
</dbReference>
<dbReference type="InterPro" id="IPR023404">
    <property type="entry name" value="rSAM_horseshoe"/>
</dbReference>
<sequence length="532" mass="56332">MIYIHFPFCKSFCTYCDFYSVRGKDRIAQYTQSLLREISLRKAFLCQCTSPATLYVGGGTPSLWPVEQLGEAVAAVSAALREGAADYGRSCGAPGGGGRAVPGTWDGRGDAGIFAEFTVEVNPDDVTEAYARALRQLGVNRVSMGVQSFSDRSLRWMARRHSPEGAVEAFRVLRSAGFDNISLDLIFGYDPVAWGSGSSADGGVAGQSRASSDGSVAGQLRSSSDKELMQLWSDDLDTVLRLRPEHISAYQMGIEEGSVLGEMAVAGRYLEPSDELCAAQYALLQQRLAAAGYLQYEVSNFSLPGRRALHNSGYWDRSPYIGLGPGAHSFDGDRRRCWNAPDLDRYIAVFGGGSASGGLSASGGVSASGDAIATDVAPAFDGVLPVSGCGPASGAVPITGDFPTPGHCDCAVSSVVSEETLTDEDVLTETIMLGLRTVDGLPLDVLVAMCRSSSTVPDSRSGSVQPSSSTVPGSRSGAAENTCHSLLSQLPRPLRTSVDRLLATGFLILREGRLSIPSSRLFISDSIIRELL</sequence>
<gene>
    <name evidence="3" type="ORF">IAC94_03325</name>
</gene>
<dbReference type="Gene3D" id="3.80.30.20">
    <property type="entry name" value="tm_1862 like domain"/>
    <property type="match status" value="1"/>
</dbReference>
<dbReference type="GO" id="GO:0006779">
    <property type="term" value="P:porphyrin-containing compound biosynthetic process"/>
    <property type="evidence" value="ECO:0007669"/>
    <property type="project" value="TreeGrafter"/>
</dbReference>
<dbReference type="SUPFAM" id="SSF102114">
    <property type="entry name" value="Radical SAM enzymes"/>
    <property type="match status" value="2"/>
</dbReference>